<dbReference type="EMBL" id="CAXAMM010040915">
    <property type="protein sequence ID" value="CAK9096215.1"/>
    <property type="molecule type" value="Genomic_DNA"/>
</dbReference>
<name>A0ABP0R7U7_9DINO</name>
<sequence length="99" mass="11362">MGHCQHVPCITPRGEFFHIGQNRYLLDVEKLLFQSFPMVNLNICHLTRRELEDLAGNAMNIRAATAAWLCGLSTLNIDAWNQHGVTESDRMPLPRDPWF</sequence>
<reference evidence="1 2" key="1">
    <citation type="submission" date="2024-02" db="EMBL/GenBank/DDBJ databases">
        <authorList>
            <person name="Chen Y."/>
            <person name="Shah S."/>
            <person name="Dougan E. K."/>
            <person name="Thang M."/>
            <person name="Chan C."/>
        </authorList>
    </citation>
    <scope>NUCLEOTIDE SEQUENCE [LARGE SCALE GENOMIC DNA]</scope>
</reference>
<keyword evidence="1" id="KW-0347">Helicase</keyword>
<accession>A0ABP0R7U7</accession>
<evidence type="ECO:0000313" key="2">
    <source>
        <dbReference type="Proteomes" id="UP001642464"/>
    </source>
</evidence>
<gene>
    <name evidence="1" type="ORF">SCF082_LOCUS45182</name>
</gene>
<evidence type="ECO:0000313" key="1">
    <source>
        <dbReference type="EMBL" id="CAK9096215.1"/>
    </source>
</evidence>
<keyword evidence="2" id="KW-1185">Reference proteome</keyword>
<dbReference type="Proteomes" id="UP001642464">
    <property type="component" value="Unassembled WGS sequence"/>
</dbReference>
<keyword evidence="1" id="KW-0547">Nucleotide-binding</keyword>
<proteinExistence type="predicted"/>
<keyword evidence="1" id="KW-0067">ATP-binding</keyword>
<organism evidence="1 2">
    <name type="scientific">Durusdinium trenchii</name>
    <dbReference type="NCBI Taxonomy" id="1381693"/>
    <lineage>
        <taxon>Eukaryota</taxon>
        <taxon>Sar</taxon>
        <taxon>Alveolata</taxon>
        <taxon>Dinophyceae</taxon>
        <taxon>Suessiales</taxon>
        <taxon>Symbiodiniaceae</taxon>
        <taxon>Durusdinium</taxon>
    </lineage>
</organism>
<keyword evidence="1" id="KW-0378">Hydrolase</keyword>
<comment type="caution">
    <text evidence="1">The sequence shown here is derived from an EMBL/GenBank/DDBJ whole genome shotgun (WGS) entry which is preliminary data.</text>
</comment>
<dbReference type="GO" id="GO:0005524">
    <property type="term" value="F:ATP binding"/>
    <property type="evidence" value="ECO:0007669"/>
    <property type="project" value="UniProtKB-KW"/>
</dbReference>
<dbReference type="GO" id="GO:0004386">
    <property type="term" value="F:helicase activity"/>
    <property type="evidence" value="ECO:0007669"/>
    <property type="project" value="UniProtKB-KW"/>
</dbReference>
<protein>
    <submittedName>
        <fullName evidence="1">Helicase ATP-binding domain-containing protein</fullName>
    </submittedName>
</protein>